<dbReference type="Proteomes" id="UP000322644">
    <property type="component" value="Chromosome"/>
</dbReference>
<dbReference type="PANTHER" id="PTHR24220">
    <property type="entry name" value="IMPORT ATP-BINDING PROTEIN"/>
    <property type="match status" value="1"/>
</dbReference>
<feature type="domain" description="ABC transporter" evidence="3">
    <location>
        <begin position="2"/>
        <end position="219"/>
    </location>
</feature>
<dbReference type="GO" id="GO:0005886">
    <property type="term" value="C:plasma membrane"/>
    <property type="evidence" value="ECO:0007669"/>
    <property type="project" value="TreeGrafter"/>
</dbReference>
<name>A0A1C0B0C0_9BACT</name>
<reference evidence="5 7" key="3">
    <citation type="submission" date="2019-09" db="EMBL/GenBank/DDBJ databases">
        <title>Taxonomic note: a critical rebuttal of the proposed division of the genus Arcobacter into six genera, emended descriptions of Arcobacter anaerophilus and the genus Arcobacter, and an assessment of genus-level boundaries for Epsilonproteobacteria using in silico genomic comparator tools.</title>
        <authorList>
            <person name="On S.L.W."/>
            <person name="Miller W.G."/>
            <person name="Biggs P."/>
            <person name="Cornelius A."/>
            <person name="Vandamme P."/>
        </authorList>
    </citation>
    <scope>NUCLEOTIDE SEQUENCE [LARGE SCALE GENOMIC DNA]</scope>
    <source>
        <strain evidence="5 7">CCUG 56899</strain>
    </source>
</reference>
<evidence type="ECO:0000256" key="2">
    <source>
        <dbReference type="ARBA" id="ARBA00022840"/>
    </source>
</evidence>
<dbReference type="Pfam" id="PF00005">
    <property type="entry name" value="ABC_tran"/>
    <property type="match status" value="1"/>
</dbReference>
<accession>A0A1C0B0C0</accession>
<dbReference type="KEGG" id="apoc:APORC_0651"/>
<dbReference type="EMBL" id="LDIR01000001">
    <property type="protein sequence ID" value="OCL93319.1"/>
    <property type="molecule type" value="Genomic_DNA"/>
</dbReference>
<keyword evidence="5" id="KW-0131">Cell cycle</keyword>
<dbReference type="OrthoDB" id="9809450at2"/>
<dbReference type="InterPro" id="IPR003439">
    <property type="entry name" value="ABC_transporter-like_ATP-bd"/>
</dbReference>
<dbReference type="Gene3D" id="3.40.50.300">
    <property type="entry name" value="P-loop containing nucleotide triphosphate hydrolases"/>
    <property type="match status" value="1"/>
</dbReference>
<dbReference type="PROSITE" id="PS50893">
    <property type="entry name" value="ABC_TRANSPORTER_2"/>
    <property type="match status" value="1"/>
</dbReference>
<dbReference type="PANTHER" id="PTHR24220:SF86">
    <property type="entry name" value="ABC TRANSPORTER ABCH.1"/>
    <property type="match status" value="1"/>
</dbReference>
<dbReference type="SMART" id="SM00382">
    <property type="entry name" value="AAA"/>
    <property type="match status" value="1"/>
</dbReference>
<evidence type="ECO:0000313" key="7">
    <source>
        <dbReference type="Proteomes" id="UP000322644"/>
    </source>
</evidence>
<evidence type="ECO:0000313" key="6">
    <source>
        <dbReference type="Proteomes" id="UP000093159"/>
    </source>
</evidence>
<dbReference type="InterPro" id="IPR027417">
    <property type="entry name" value="P-loop_NTPase"/>
</dbReference>
<evidence type="ECO:0000256" key="1">
    <source>
        <dbReference type="ARBA" id="ARBA00022741"/>
    </source>
</evidence>
<keyword evidence="2 5" id="KW-0067">ATP-binding</keyword>
<dbReference type="GO" id="GO:0051301">
    <property type="term" value="P:cell division"/>
    <property type="evidence" value="ECO:0007669"/>
    <property type="project" value="UniProtKB-KW"/>
</dbReference>
<dbReference type="AlphaFoldDB" id="A0A1C0B0C0"/>
<keyword evidence="1" id="KW-0547">Nucleotide-binding</keyword>
<keyword evidence="6" id="KW-1185">Reference proteome</keyword>
<dbReference type="InterPro" id="IPR017871">
    <property type="entry name" value="ABC_transporter-like_CS"/>
</dbReference>
<dbReference type="SUPFAM" id="SSF52540">
    <property type="entry name" value="P-loop containing nucleoside triphosphate hydrolases"/>
    <property type="match status" value="1"/>
</dbReference>
<dbReference type="EMBL" id="CP036246">
    <property type="protein sequence ID" value="QEP40267.1"/>
    <property type="molecule type" value="Genomic_DNA"/>
</dbReference>
<evidence type="ECO:0000313" key="4">
    <source>
        <dbReference type="EMBL" id="OCL93319.1"/>
    </source>
</evidence>
<gene>
    <name evidence="5" type="primary">ftsE</name>
    <name evidence="4" type="ORF">AAX28_00862</name>
    <name evidence="5" type="ORF">APORC_0651</name>
</gene>
<dbReference type="GO" id="GO:0016887">
    <property type="term" value="F:ATP hydrolysis activity"/>
    <property type="evidence" value="ECO:0007669"/>
    <property type="project" value="InterPro"/>
</dbReference>
<reference evidence="4 6" key="1">
    <citation type="submission" date="2015-05" db="EMBL/GenBank/DDBJ databases">
        <authorList>
            <person name="Rovetto F."/>
            <person name="Cocolin L."/>
            <person name="Illeghems K."/>
            <person name="Van Nieuwerburgh F."/>
            <person name="Houf K."/>
        </authorList>
    </citation>
    <scope>NUCLEOTIDE SEQUENCE [LARGE SCALE GENOMIC DNA]</scope>
    <source>
        <strain evidence="4 6">117434</strain>
    </source>
</reference>
<evidence type="ECO:0000313" key="5">
    <source>
        <dbReference type="EMBL" id="QEP40267.1"/>
    </source>
</evidence>
<dbReference type="PROSITE" id="PS00211">
    <property type="entry name" value="ABC_TRANSPORTER_1"/>
    <property type="match status" value="1"/>
</dbReference>
<dbReference type="RefSeq" id="WP_066173330.1">
    <property type="nucleotide sequence ID" value="NZ_CP036246.2"/>
</dbReference>
<keyword evidence="5" id="KW-0132">Cell division</keyword>
<proteinExistence type="predicted"/>
<protein>
    <submittedName>
        <fullName evidence="5">Cell division ATP-binding protein FtsE</fullName>
    </submittedName>
</protein>
<dbReference type="InterPro" id="IPR003593">
    <property type="entry name" value="AAA+_ATPase"/>
</dbReference>
<sequence>MIIAKNLYLTYDNHKYIIKKGEFSIKEGEFIFIGGNSGSGKSTLLKSFYGELPIRHGELNIARQSVVGIRGNRLRTLRKDIGIIFQDYKLINEFTIEDNIMVPLKINNYIEETSRKQADDLLKLVKLYHKKGSYPNQLSGGEQQRIAVARALAHNPKIIIADEPTGNLDDTSADVVWNLLKSANERLGITIVVVTHRVPRHLGIKYRQLSIVEGAICEVS</sequence>
<dbReference type="GO" id="GO:0022857">
    <property type="term" value="F:transmembrane transporter activity"/>
    <property type="evidence" value="ECO:0007669"/>
    <property type="project" value="TreeGrafter"/>
</dbReference>
<organism evidence="5 7">
    <name type="scientific">Arcobacter porcinus</name>
    <dbReference type="NCBI Taxonomy" id="1935204"/>
    <lineage>
        <taxon>Bacteria</taxon>
        <taxon>Pseudomonadati</taxon>
        <taxon>Campylobacterota</taxon>
        <taxon>Epsilonproteobacteria</taxon>
        <taxon>Campylobacterales</taxon>
        <taxon>Arcobacteraceae</taxon>
        <taxon>Arcobacter</taxon>
    </lineage>
</organism>
<dbReference type="GO" id="GO:0005524">
    <property type="term" value="F:ATP binding"/>
    <property type="evidence" value="ECO:0007669"/>
    <property type="project" value="UniProtKB-KW"/>
</dbReference>
<evidence type="ECO:0000259" key="3">
    <source>
        <dbReference type="PROSITE" id="PS50893"/>
    </source>
</evidence>
<dbReference type="InterPro" id="IPR015854">
    <property type="entry name" value="ABC_transpr_LolD-like"/>
</dbReference>
<reference evidence="5 7" key="2">
    <citation type="submission" date="2019-09" db="EMBL/GenBank/DDBJ databases">
        <title>Complete genome sequencing of four Arcobacter species reveals a diverse suite of mobile elements.</title>
        <authorList>
            <person name="Miller W.G."/>
            <person name="Yee E."/>
            <person name="Bono J.L."/>
        </authorList>
    </citation>
    <scope>NUCLEOTIDE SEQUENCE [LARGE SCALE GENOMIC DNA]</scope>
    <source>
        <strain evidence="5 7">CCUG 56899</strain>
    </source>
</reference>
<dbReference type="Proteomes" id="UP000093159">
    <property type="component" value="Unassembled WGS sequence"/>
</dbReference>